<evidence type="ECO:0000256" key="11">
    <source>
        <dbReference type="RuleBase" id="RU351113"/>
    </source>
</evidence>
<keyword evidence="7 11" id="KW-0472">Membrane</keyword>
<accession>A0A6P4EYB5</accession>
<evidence type="ECO:0000256" key="8">
    <source>
        <dbReference type="ARBA" id="ARBA00023170"/>
    </source>
</evidence>
<evidence type="ECO:0000256" key="9">
    <source>
        <dbReference type="ARBA" id="ARBA00023224"/>
    </source>
</evidence>
<evidence type="ECO:0000313" key="13">
    <source>
        <dbReference type="Proteomes" id="UP001652680"/>
    </source>
</evidence>
<keyword evidence="13" id="KW-1185">Reference proteome</keyword>
<evidence type="ECO:0000313" key="12">
    <source>
        <dbReference type="EnsemblMetazoa" id="XP_016981749.1"/>
    </source>
</evidence>
<comment type="caution">
    <text evidence="11">Lacks conserved residue(s) required for the propagation of feature annotation.</text>
</comment>
<gene>
    <name evidence="14" type="primary">LOC108046544</name>
    <name evidence="12" type="synonym">108046544</name>
</gene>
<keyword evidence="2" id="KW-1003">Cell membrane</keyword>
<dbReference type="Pfam" id="PF02949">
    <property type="entry name" value="7tm_6"/>
    <property type="match status" value="1"/>
</dbReference>
<evidence type="ECO:0000256" key="3">
    <source>
        <dbReference type="ARBA" id="ARBA00022606"/>
    </source>
</evidence>
<dbReference type="RefSeq" id="XP_016981749.1">
    <property type="nucleotide sequence ID" value="XM_017126260.1"/>
</dbReference>
<evidence type="ECO:0000256" key="10">
    <source>
        <dbReference type="ARBA" id="ARBA00038679"/>
    </source>
</evidence>
<reference evidence="14" key="2">
    <citation type="submission" date="2025-04" db="UniProtKB">
        <authorList>
            <consortium name="RefSeq"/>
        </authorList>
    </citation>
    <scope>IDENTIFICATION</scope>
</reference>
<keyword evidence="5 11" id="KW-0552">Olfaction</keyword>
<evidence type="ECO:0000256" key="4">
    <source>
        <dbReference type="ARBA" id="ARBA00022692"/>
    </source>
</evidence>
<evidence type="ECO:0000313" key="14">
    <source>
        <dbReference type="RefSeq" id="XP_016981749.1"/>
    </source>
</evidence>
<proteinExistence type="inferred from homology"/>
<dbReference type="OMA" id="VYLVCYY"/>
<protein>
    <recommendedName>
        <fullName evidence="11">Odorant receptor</fullName>
    </recommendedName>
</protein>
<comment type="subunit">
    <text evidence="10">Interacts with Orco. Complexes exist early in the endomembrane system in olfactory sensory neurons (OSNs), coupling these complexes to the conserved ciliary trafficking pathway.</text>
</comment>
<dbReference type="PANTHER" id="PTHR21137:SF44">
    <property type="entry name" value="ODORANT RECEPTOR 13A-RELATED"/>
    <property type="match status" value="1"/>
</dbReference>
<feature type="transmembrane region" description="Helical" evidence="11">
    <location>
        <begin position="41"/>
        <end position="62"/>
    </location>
</feature>
<feature type="transmembrane region" description="Helical" evidence="11">
    <location>
        <begin position="264"/>
        <end position="290"/>
    </location>
</feature>
<dbReference type="CTD" id="41119"/>
<dbReference type="GO" id="GO:0005549">
    <property type="term" value="F:odorant binding"/>
    <property type="evidence" value="ECO:0007669"/>
    <property type="project" value="InterPro"/>
</dbReference>
<dbReference type="AlphaFoldDB" id="A0A6P4EYB5"/>
<dbReference type="GO" id="GO:0004984">
    <property type="term" value="F:olfactory receptor activity"/>
    <property type="evidence" value="ECO:0007669"/>
    <property type="project" value="InterPro"/>
</dbReference>
<keyword evidence="3 11" id="KW-0716">Sensory transduction</keyword>
<keyword evidence="4 11" id="KW-0812">Transmembrane</keyword>
<dbReference type="InterPro" id="IPR004117">
    <property type="entry name" value="7tm6_olfct_rcpt"/>
</dbReference>
<dbReference type="GO" id="GO:0005886">
    <property type="term" value="C:plasma membrane"/>
    <property type="evidence" value="ECO:0007669"/>
    <property type="project" value="UniProtKB-SubCell"/>
</dbReference>
<dbReference type="PANTHER" id="PTHR21137">
    <property type="entry name" value="ODORANT RECEPTOR"/>
    <property type="match status" value="1"/>
</dbReference>
<evidence type="ECO:0000256" key="1">
    <source>
        <dbReference type="ARBA" id="ARBA00004651"/>
    </source>
</evidence>
<sequence length="392" mass="45195">MEPVQYSYEDFARLPSFVVGLMGYDMLGVPKTRSRRILMRLYRFLCLASHSVCVGFMIFRMVEANTIDNVSLIMRYATLVTYIINSDTKYATALQRRAIQSLNSKLADLYPKTTLDRLYHQVNDHYWSKSFVYLVTVYIGSSSMVVVGPFITSLISYFTNRGFTYMHCYPYFEFDPQKHSVWIYVGIYGLEWLHSTQMVISNIGADTWLLYFQVQIIIHFRGIIHALEDYQPSVDHDEKDRKFLARIVDKQVVLVKLQNELNEIFGGSLLLSLLTTASVLCTVAVYTLIQGATLEGFTYVFFIGTSVAQVYLVCYYGQQVLDLSAQVAHAVYNHDFHNASIAYKKYLLIIIIRAQQPVELNAMGYLPISLDTFKQLMSVTYRVITMLRQMIQ</sequence>
<dbReference type="GeneID" id="108046544"/>
<evidence type="ECO:0000256" key="7">
    <source>
        <dbReference type="ARBA" id="ARBA00023136"/>
    </source>
</evidence>
<reference evidence="13" key="1">
    <citation type="journal article" date="2021" name="Elife">
        <title>Highly contiguous assemblies of 101 drosophilid genomes.</title>
        <authorList>
            <person name="Kim B.Y."/>
            <person name="Wang J.R."/>
            <person name="Miller D.E."/>
            <person name="Barmina O."/>
            <person name="Delaney E."/>
            <person name="Thompson A."/>
            <person name="Comeault A.A."/>
            <person name="Peede D."/>
            <person name="D'Agostino E.R."/>
            <person name="Pelaez J."/>
            <person name="Aguilar J.M."/>
            <person name="Haji D."/>
            <person name="Matsunaga T."/>
            <person name="Armstrong E.E."/>
            <person name="Zych M."/>
            <person name="Ogawa Y."/>
            <person name="Stamenkovic-Radak M."/>
            <person name="Jelic M."/>
            <person name="Veselinovic M.S."/>
            <person name="Tanaskovic M."/>
            <person name="Eric P."/>
            <person name="Gao J.J."/>
            <person name="Katoh T.K."/>
            <person name="Toda M.J."/>
            <person name="Watabe H."/>
            <person name="Watada M."/>
            <person name="Davis J.S."/>
            <person name="Moyle L.C."/>
            <person name="Manoli G."/>
            <person name="Bertolini E."/>
            <person name="Kostal V."/>
            <person name="Hawley R.S."/>
            <person name="Takahashi A."/>
            <person name="Jones C.D."/>
            <person name="Price D.K."/>
            <person name="Whiteman N."/>
            <person name="Kopp A."/>
            <person name="Matute D.R."/>
            <person name="Petrov D.A."/>
        </authorList>
    </citation>
    <scope>NUCLEOTIDE SEQUENCE [LARGE SCALE GENOMIC DNA]</scope>
</reference>
<feature type="transmembrane region" description="Helical" evidence="11">
    <location>
        <begin position="131"/>
        <end position="158"/>
    </location>
</feature>
<dbReference type="OrthoDB" id="8185860at2759"/>
<evidence type="ECO:0000256" key="2">
    <source>
        <dbReference type="ARBA" id="ARBA00022475"/>
    </source>
</evidence>
<comment type="subcellular location">
    <subcellularLocation>
        <location evidence="1 11">Cell membrane</location>
        <topology evidence="1 11">Multi-pass membrane protein</topology>
    </subcellularLocation>
</comment>
<evidence type="ECO:0000256" key="6">
    <source>
        <dbReference type="ARBA" id="ARBA00022989"/>
    </source>
</evidence>
<name>A0A6P4EYB5_DRORH</name>
<reference evidence="12" key="3">
    <citation type="submission" date="2025-05" db="UniProtKB">
        <authorList>
            <consortium name="EnsemblMetazoa"/>
        </authorList>
    </citation>
    <scope>IDENTIFICATION</scope>
</reference>
<dbReference type="EnsemblMetazoa" id="XM_017126260.1">
    <property type="protein sequence ID" value="XP_016981749.1"/>
    <property type="gene ID" value="LOC108046544"/>
</dbReference>
<comment type="similarity">
    <text evidence="11">Belongs to the insect chemoreceptor superfamily. Heteromeric odorant receptor channel (TC 1.A.69) family.</text>
</comment>
<feature type="transmembrane region" description="Helical" evidence="11">
    <location>
        <begin position="296"/>
        <end position="316"/>
    </location>
</feature>
<keyword evidence="6 11" id="KW-1133">Transmembrane helix</keyword>
<dbReference type="GO" id="GO:0007165">
    <property type="term" value="P:signal transduction"/>
    <property type="evidence" value="ECO:0007669"/>
    <property type="project" value="UniProtKB-KW"/>
</dbReference>
<organism evidence="14">
    <name type="scientific">Drosophila rhopaloa</name>
    <name type="common">Fruit fly</name>
    <dbReference type="NCBI Taxonomy" id="1041015"/>
    <lineage>
        <taxon>Eukaryota</taxon>
        <taxon>Metazoa</taxon>
        <taxon>Ecdysozoa</taxon>
        <taxon>Arthropoda</taxon>
        <taxon>Hexapoda</taxon>
        <taxon>Insecta</taxon>
        <taxon>Pterygota</taxon>
        <taxon>Neoptera</taxon>
        <taxon>Endopterygota</taxon>
        <taxon>Diptera</taxon>
        <taxon>Brachycera</taxon>
        <taxon>Muscomorpha</taxon>
        <taxon>Ephydroidea</taxon>
        <taxon>Drosophilidae</taxon>
        <taxon>Drosophila</taxon>
        <taxon>Sophophora</taxon>
    </lineage>
</organism>
<dbReference type="Proteomes" id="UP001652680">
    <property type="component" value="Unassembled WGS sequence"/>
</dbReference>
<keyword evidence="9 11" id="KW-0807">Transducer</keyword>
<evidence type="ECO:0000256" key="5">
    <source>
        <dbReference type="ARBA" id="ARBA00022725"/>
    </source>
</evidence>
<keyword evidence="8 11" id="KW-0675">Receptor</keyword>